<keyword evidence="5 7" id="KW-1133">Transmembrane helix</keyword>
<evidence type="ECO:0000313" key="10">
    <source>
        <dbReference type="Proteomes" id="UP000050949"/>
    </source>
</evidence>
<organism evidence="9 10">
    <name type="scientific">Schleiferilactobacillus harbinensis DSM 16991</name>
    <dbReference type="NCBI Taxonomy" id="1122147"/>
    <lineage>
        <taxon>Bacteria</taxon>
        <taxon>Bacillati</taxon>
        <taxon>Bacillota</taxon>
        <taxon>Bacilli</taxon>
        <taxon>Lactobacillales</taxon>
        <taxon>Lactobacillaceae</taxon>
        <taxon>Schleiferilactobacillus</taxon>
    </lineage>
</organism>
<name>A0A0R1XLJ3_9LACO</name>
<evidence type="ECO:0000256" key="3">
    <source>
        <dbReference type="ARBA" id="ARBA00022475"/>
    </source>
</evidence>
<sequence>MSDSKPVVNKTLLKVGILATSLMLQAASAISVAVTGMTKAFDGQSTTSIQALVTIPSFSIMLFVLASTWIVKLIGKRNTVVLGLALALIGGVGPAFVDNFTVIEVFRFLFGAGTGIYTSLAVSLIGDFFSGDEQRNLLGLQSAISSLGSSLSTFVAGLLVGISWQSTYLVYFVLLPVIIIFLIGYPRQPKTSATAAQSTAETQSGKAGSKKISIYVLAGMLILFVYFNAMMALYTNSGLALQEMHMANQNMLGTSLAVAGIIGSLITMLYGPIYRVLKHVTPIVFCGIGVVGFFWMSHATSMLFFTIAAVMVSSTAILIPYVYGTVMDSVPDSTKNFAISLAMVLNNLGASFSPYTLSFLGKTFQMTSYSDSFVICAVIMILLAVAFGVMLLSRNRVAAASQSKA</sequence>
<feature type="transmembrane region" description="Helical" evidence="7">
    <location>
        <begin position="142"/>
        <end position="162"/>
    </location>
</feature>
<dbReference type="eggNOG" id="COG2814">
    <property type="taxonomic scope" value="Bacteria"/>
</dbReference>
<dbReference type="RefSeq" id="WP_027827851.1">
    <property type="nucleotide sequence ID" value="NZ_AUEH01000008.1"/>
</dbReference>
<dbReference type="Gene3D" id="1.20.1250.20">
    <property type="entry name" value="MFS general substrate transporter like domains"/>
    <property type="match status" value="1"/>
</dbReference>
<dbReference type="SUPFAM" id="SSF103473">
    <property type="entry name" value="MFS general substrate transporter"/>
    <property type="match status" value="1"/>
</dbReference>
<evidence type="ECO:0000256" key="2">
    <source>
        <dbReference type="ARBA" id="ARBA00022448"/>
    </source>
</evidence>
<evidence type="ECO:0000256" key="6">
    <source>
        <dbReference type="ARBA" id="ARBA00023136"/>
    </source>
</evidence>
<dbReference type="InterPro" id="IPR050171">
    <property type="entry name" value="MFS_Transporters"/>
</dbReference>
<feature type="transmembrane region" description="Helical" evidence="7">
    <location>
        <begin position="302"/>
        <end position="324"/>
    </location>
</feature>
<dbReference type="AlphaFoldDB" id="A0A0R1XLJ3"/>
<evidence type="ECO:0000313" key="9">
    <source>
        <dbReference type="EMBL" id="KRM27667.1"/>
    </source>
</evidence>
<gene>
    <name evidence="9" type="ORF">FC91_GL002425</name>
</gene>
<proteinExistence type="predicted"/>
<reference evidence="9 10" key="1">
    <citation type="journal article" date="2015" name="Genome Announc.">
        <title>Expanding the biotechnology potential of lactobacilli through comparative genomics of 213 strains and associated genera.</title>
        <authorList>
            <person name="Sun Z."/>
            <person name="Harris H.M."/>
            <person name="McCann A."/>
            <person name="Guo C."/>
            <person name="Argimon S."/>
            <person name="Zhang W."/>
            <person name="Yang X."/>
            <person name="Jeffery I.B."/>
            <person name="Cooney J.C."/>
            <person name="Kagawa T.F."/>
            <person name="Liu W."/>
            <person name="Song Y."/>
            <person name="Salvetti E."/>
            <person name="Wrobel A."/>
            <person name="Rasinkangas P."/>
            <person name="Parkhill J."/>
            <person name="Rea M.C."/>
            <person name="O'Sullivan O."/>
            <person name="Ritari J."/>
            <person name="Douillard F.P."/>
            <person name="Paul Ross R."/>
            <person name="Yang R."/>
            <person name="Briner A.E."/>
            <person name="Felis G.E."/>
            <person name="de Vos W.M."/>
            <person name="Barrangou R."/>
            <person name="Klaenhammer T.R."/>
            <person name="Caufield P.W."/>
            <person name="Cui Y."/>
            <person name="Zhang H."/>
            <person name="O'Toole P.W."/>
        </authorList>
    </citation>
    <scope>NUCLEOTIDE SEQUENCE [LARGE SCALE GENOMIC DNA]</scope>
    <source>
        <strain evidence="9 10">DSM 16991</strain>
    </source>
</reference>
<accession>A0A0R1XLJ3</accession>
<evidence type="ECO:0000256" key="1">
    <source>
        <dbReference type="ARBA" id="ARBA00004651"/>
    </source>
</evidence>
<dbReference type="GO" id="GO:0005886">
    <property type="term" value="C:plasma membrane"/>
    <property type="evidence" value="ECO:0007669"/>
    <property type="project" value="UniProtKB-SubCell"/>
</dbReference>
<dbReference type="PROSITE" id="PS50850">
    <property type="entry name" value="MFS"/>
    <property type="match status" value="1"/>
</dbReference>
<evidence type="ECO:0000256" key="4">
    <source>
        <dbReference type="ARBA" id="ARBA00022692"/>
    </source>
</evidence>
<dbReference type="GO" id="GO:0022857">
    <property type="term" value="F:transmembrane transporter activity"/>
    <property type="evidence" value="ECO:0007669"/>
    <property type="project" value="InterPro"/>
</dbReference>
<dbReference type="InterPro" id="IPR020846">
    <property type="entry name" value="MFS_dom"/>
</dbReference>
<comment type="caution">
    <text evidence="9">The sequence shown here is derived from an EMBL/GenBank/DDBJ whole genome shotgun (WGS) entry which is preliminary data.</text>
</comment>
<feature type="transmembrane region" description="Helical" evidence="7">
    <location>
        <begin position="49"/>
        <end position="71"/>
    </location>
</feature>
<feature type="domain" description="Major facilitator superfamily (MFS) profile" evidence="8">
    <location>
        <begin position="12"/>
        <end position="395"/>
    </location>
</feature>
<evidence type="ECO:0000256" key="7">
    <source>
        <dbReference type="SAM" id="Phobius"/>
    </source>
</evidence>
<comment type="subcellular location">
    <subcellularLocation>
        <location evidence="1">Cell membrane</location>
        <topology evidence="1">Multi-pass membrane protein</topology>
    </subcellularLocation>
</comment>
<feature type="transmembrane region" description="Helical" evidence="7">
    <location>
        <begin position="212"/>
        <end position="234"/>
    </location>
</feature>
<feature type="transmembrane region" description="Helical" evidence="7">
    <location>
        <begin position="280"/>
        <end position="296"/>
    </location>
</feature>
<evidence type="ECO:0000256" key="5">
    <source>
        <dbReference type="ARBA" id="ARBA00022989"/>
    </source>
</evidence>
<feature type="transmembrane region" description="Helical" evidence="7">
    <location>
        <begin position="372"/>
        <end position="392"/>
    </location>
</feature>
<feature type="transmembrane region" description="Helical" evidence="7">
    <location>
        <begin position="12"/>
        <end position="37"/>
    </location>
</feature>
<protein>
    <submittedName>
        <fullName evidence="9">Permeases of the major facilitator superfamily</fullName>
    </submittedName>
</protein>
<feature type="transmembrane region" description="Helical" evidence="7">
    <location>
        <begin position="108"/>
        <end position="130"/>
    </location>
</feature>
<dbReference type="Pfam" id="PF07690">
    <property type="entry name" value="MFS_1"/>
    <property type="match status" value="1"/>
</dbReference>
<dbReference type="PATRIC" id="fig|1122147.4.peg.2504"/>
<feature type="transmembrane region" description="Helical" evidence="7">
    <location>
        <begin position="78"/>
        <end position="96"/>
    </location>
</feature>
<keyword evidence="2" id="KW-0813">Transport</keyword>
<keyword evidence="3" id="KW-1003">Cell membrane</keyword>
<keyword evidence="6 7" id="KW-0472">Membrane</keyword>
<dbReference type="Proteomes" id="UP000050949">
    <property type="component" value="Unassembled WGS sequence"/>
</dbReference>
<feature type="transmembrane region" description="Helical" evidence="7">
    <location>
        <begin position="336"/>
        <end position="360"/>
    </location>
</feature>
<evidence type="ECO:0000259" key="8">
    <source>
        <dbReference type="PROSITE" id="PS50850"/>
    </source>
</evidence>
<feature type="transmembrane region" description="Helical" evidence="7">
    <location>
        <begin position="168"/>
        <end position="185"/>
    </location>
</feature>
<dbReference type="PANTHER" id="PTHR23517">
    <property type="entry name" value="RESISTANCE PROTEIN MDTM, PUTATIVE-RELATED-RELATED"/>
    <property type="match status" value="1"/>
</dbReference>
<dbReference type="InterPro" id="IPR011701">
    <property type="entry name" value="MFS"/>
</dbReference>
<keyword evidence="4 7" id="KW-0812">Transmembrane</keyword>
<dbReference type="OrthoDB" id="1650550at2"/>
<dbReference type="InterPro" id="IPR036259">
    <property type="entry name" value="MFS_trans_sf"/>
</dbReference>
<feature type="transmembrane region" description="Helical" evidence="7">
    <location>
        <begin position="254"/>
        <end position="273"/>
    </location>
</feature>
<dbReference type="EMBL" id="AZFW01000044">
    <property type="protein sequence ID" value="KRM27667.1"/>
    <property type="molecule type" value="Genomic_DNA"/>
</dbReference>